<name>A0A9W8MFH7_9AGAR</name>
<organism evidence="1 2">
    <name type="scientific">Candolleomyces eurysporus</name>
    <dbReference type="NCBI Taxonomy" id="2828524"/>
    <lineage>
        <taxon>Eukaryota</taxon>
        <taxon>Fungi</taxon>
        <taxon>Dikarya</taxon>
        <taxon>Basidiomycota</taxon>
        <taxon>Agaricomycotina</taxon>
        <taxon>Agaricomycetes</taxon>
        <taxon>Agaricomycetidae</taxon>
        <taxon>Agaricales</taxon>
        <taxon>Agaricineae</taxon>
        <taxon>Psathyrellaceae</taxon>
        <taxon>Candolleomyces</taxon>
    </lineage>
</organism>
<evidence type="ECO:0000313" key="2">
    <source>
        <dbReference type="Proteomes" id="UP001140091"/>
    </source>
</evidence>
<evidence type="ECO:0000313" key="1">
    <source>
        <dbReference type="EMBL" id="KAJ2928701.1"/>
    </source>
</evidence>
<protein>
    <submittedName>
        <fullName evidence="1">Uncharacterized protein</fullName>
    </submittedName>
</protein>
<dbReference type="Proteomes" id="UP001140091">
    <property type="component" value="Unassembled WGS sequence"/>
</dbReference>
<keyword evidence="2" id="KW-1185">Reference proteome</keyword>
<proteinExistence type="predicted"/>
<dbReference type="AlphaFoldDB" id="A0A9W8MFH7"/>
<sequence>MNLGEIQRASLGPYLWEKKIATYHANDVLHGGDQLELLTPTSRHLYGDPIDWSGHFLVPGGRFLVSAMSSMTLSVWDLGVVGRTTAHPRLVAEVELVSGRDDEGYDEDEFGVSISDICVQKISDDRLRIAVITSPQILIAKVYEISPADEDPSFKVLGSFRLSTIGIEAIWKLLIDGDRLLIGVEEFYVMLWEYVTGRYIIWKIGNLGTDPEVRTKTYLTASNVPTFYP</sequence>
<feature type="non-terminal residue" evidence="1">
    <location>
        <position position="229"/>
    </location>
</feature>
<accession>A0A9W8MFH7</accession>
<reference evidence="1" key="1">
    <citation type="submission" date="2022-06" db="EMBL/GenBank/DDBJ databases">
        <title>Genome Sequence of Candolleomyces eurysporus.</title>
        <authorList>
            <person name="Buettner E."/>
        </authorList>
    </citation>
    <scope>NUCLEOTIDE SEQUENCE</scope>
    <source>
        <strain evidence="1">VTCC 930004</strain>
    </source>
</reference>
<dbReference type="EMBL" id="JANBPK010000920">
    <property type="protein sequence ID" value="KAJ2928701.1"/>
    <property type="molecule type" value="Genomic_DNA"/>
</dbReference>
<dbReference type="OrthoDB" id="2688364at2759"/>
<comment type="caution">
    <text evidence="1">The sequence shown here is derived from an EMBL/GenBank/DDBJ whole genome shotgun (WGS) entry which is preliminary data.</text>
</comment>
<gene>
    <name evidence="1" type="ORF">H1R20_g8363</name>
</gene>